<proteinExistence type="predicted"/>
<evidence type="ECO:0000313" key="2">
    <source>
        <dbReference type="EMBL" id="AKV04813.1"/>
    </source>
</evidence>
<keyword evidence="3" id="KW-1185">Reference proteome</keyword>
<dbReference type="KEGG" id="llu:AKJ09_11476"/>
<dbReference type="EMBL" id="CP012333">
    <property type="protein sequence ID" value="AKV04813.1"/>
    <property type="molecule type" value="Genomic_DNA"/>
</dbReference>
<dbReference type="Proteomes" id="UP000064967">
    <property type="component" value="Chromosome"/>
</dbReference>
<dbReference type="AlphaFoldDB" id="A0A0K1QGG5"/>
<gene>
    <name evidence="2" type="ORF">AKJ09_11476</name>
</gene>
<reference evidence="2 3" key="1">
    <citation type="submission" date="2015-08" db="EMBL/GenBank/DDBJ databases">
        <authorList>
            <person name="Babu N.S."/>
            <person name="Beckwith C.J."/>
            <person name="Beseler K.G."/>
            <person name="Brison A."/>
            <person name="Carone J.V."/>
            <person name="Caskin T.P."/>
            <person name="Diamond M."/>
            <person name="Durham M.E."/>
            <person name="Foxe J.M."/>
            <person name="Go M."/>
            <person name="Henderson B.A."/>
            <person name="Jones I.B."/>
            <person name="McGettigan J.A."/>
            <person name="Micheletti S.J."/>
            <person name="Nasrallah M.E."/>
            <person name="Ortiz D."/>
            <person name="Piller C.R."/>
            <person name="Privatt S.R."/>
            <person name="Schneider S.L."/>
            <person name="Sharp S."/>
            <person name="Smith T.C."/>
            <person name="Stanton J.D."/>
            <person name="Ullery H.E."/>
            <person name="Wilson R.J."/>
            <person name="Serrano M.G."/>
            <person name="Buck G."/>
            <person name="Lee V."/>
            <person name="Wang Y."/>
            <person name="Carvalho R."/>
            <person name="Voegtly L."/>
            <person name="Shi R."/>
            <person name="Duckworth R."/>
            <person name="Johnson A."/>
            <person name="Loviza R."/>
            <person name="Walstead R."/>
            <person name="Shah Z."/>
            <person name="Kiflezghi M."/>
            <person name="Wade K."/>
            <person name="Ball S.L."/>
            <person name="Bradley K.W."/>
            <person name="Asai D.J."/>
            <person name="Bowman C.A."/>
            <person name="Russell D.A."/>
            <person name="Pope W.H."/>
            <person name="Jacobs-Sera D."/>
            <person name="Hendrix R.W."/>
            <person name="Hatfull G.F."/>
        </authorList>
    </citation>
    <scope>NUCLEOTIDE SEQUENCE [LARGE SCALE GENOMIC DNA]</scope>
    <source>
        <strain evidence="2 3">DSM 27648</strain>
    </source>
</reference>
<organism evidence="2 3">
    <name type="scientific">Labilithrix luteola</name>
    <dbReference type="NCBI Taxonomy" id="1391654"/>
    <lineage>
        <taxon>Bacteria</taxon>
        <taxon>Pseudomonadati</taxon>
        <taxon>Myxococcota</taxon>
        <taxon>Polyangia</taxon>
        <taxon>Polyangiales</taxon>
        <taxon>Labilitrichaceae</taxon>
        <taxon>Labilithrix</taxon>
    </lineage>
</organism>
<sequence length="239" mass="26022">MARVPLTAPRATRIIEGFVPRDAALKQGTSVHDFVTERREKDRRNADPTAERMLGTSGAQADPTREGTSGLEPSPTTPDGGSPQSPPEEGMLCCAMACGPIFENSFWSELDDATLRTSSFSVCRNSECFEATLTDAVPPPRGPGSGIIKQFVDSSEREQSHAPLIELLIWEREAPGAPRHMILSYLPWASNDWRDGDVYELTMKDGEGTVVFHRQTTVTYTISQVCCQTCGHAGFDGGT</sequence>
<feature type="compositionally biased region" description="Basic and acidic residues" evidence="1">
    <location>
        <begin position="34"/>
        <end position="50"/>
    </location>
</feature>
<protein>
    <submittedName>
        <fullName evidence="2">Uncharacterized protein</fullName>
    </submittedName>
</protein>
<name>A0A0K1QGG5_9BACT</name>
<evidence type="ECO:0000256" key="1">
    <source>
        <dbReference type="SAM" id="MobiDB-lite"/>
    </source>
</evidence>
<evidence type="ECO:0000313" key="3">
    <source>
        <dbReference type="Proteomes" id="UP000064967"/>
    </source>
</evidence>
<dbReference type="STRING" id="1391654.AKJ09_11476"/>
<feature type="region of interest" description="Disordered" evidence="1">
    <location>
        <begin position="26"/>
        <end position="89"/>
    </location>
</feature>
<accession>A0A0K1QGG5</accession>